<evidence type="ECO:0000256" key="3">
    <source>
        <dbReference type="ARBA" id="ARBA00008014"/>
    </source>
</evidence>
<comment type="pathway">
    <text evidence="2 9">Metabolic intermediate biosynthesis; chorismate biosynthesis; chorismate from D-erythrose 4-phosphate and phosphoenolpyruvate: step 7/7.</text>
</comment>
<dbReference type="PANTHER" id="PTHR21085">
    <property type="entry name" value="CHORISMATE SYNTHASE"/>
    <property type="match status" value="1"/>
</dbReference>
<comment type="catalytic activity">
    <reaction evidence="1 9">
        <text>5-O-(1-carboxyvinyl)-3-phosphoshikimate = chorismate + phosphate</text>
        <dbReference type="Rhea" id="RHEA:21020"/>
        <dbReference type="ChEBI" id="CHEBI:29748"/>
        <dbReference type="ChEBI" id="CHEBI:43474"/>
        <dbReference type="ChEBI" id="CHEBI:57701"/>
        <dbReference type="EC" id="4.2.3.5"/>
    </reaction>
</comment>
<proteinExistence type="inferred from homology"/>
<comment type="caution">
    <text evidence="10">The sequence shown here is derived from an EMBL/GenBank/DDBJ whole genome shotgun (WGS) entry which is preliminary data.</text>
</comment>
<dbReference type="GO" id="GO:0004107">
    <property type="term" value="F:chorismate synthase activity"/>
    <property type="evidence" value="ECO:0007669"/>
    <property type="project" value="UniProtKB-EC"/>
</dbReference>
<dbReference type="HAMAP" id="MF_00300">
    <property type="entry name" value="Chorismate_synth"/>
    <property type="match status" value="1"/>
</dbReference>
<keyword evidence="6 9" id="KW-0057">Aromatic amino acid biosynthesis</keyword>
<dbReference type="GO" id="GO:0010181">
    <property type="term" value="F:FMN binding"/>
    <property type="evidence" value="ECO:0007669"/>
    <property type="project" value="TreeGrafter"/>
</dbReference>
<dbReference type="InterPro" id="IPR020541">
    <property type="entry name" value="Chorismate_synthase_CS"/>
</dbReference>
<dbReference type="Proteomes" id="UP000708148">
    <property type="component" value="Unassembled WGS sequence"/>
</dbReference>
<evidence type="ECO:0000256" key="2">
    <source>
        <dbReference type="ARBA" id="ARBA00005044"/>
    </source>
</evidence>
<evidence type="ECO:0000256" key="1">
    <source>
        <dbReference type="ARBA" id="ARBA00001852"/>
    </source>
</evidence>
<evidence type="ECO:0000313" key="11">
    <source>
        <dbReference type="Proteomes" id="UP000708148"/>
    </source>
</evidence>
<evidence type="ECO:0000256" key="9">
    <source>
        <dbReference type="RuleBase" id="RU000605"/>
    </source>
</evidence>
<comment type="cofactor">
    <cofactor evidence="9">
        <name>FMNH2</name>
        <dbReference type="ChEBI" id="CHEBI:57618"/>
    </cofactor>
    <text evidence="9">Reduced FMN (FMNH(2)).</text>
</comment>
<evidence type="ECO:0000313" key="10">
    <source>
        <dbReference type="EMBL" id="CAD7697777.1"/>
    </source>
</evidence>
<dbReference type="CDD" id="cd07304">
    <property type="entry name" value="Chorismate_synthase"/>
    <property type="match status" value="1"/>
</dbReference>
<comment type="function">
    <text evidence="8">Catalyzes the last common step of the biosynthesis of aromatic amino acids, produced via the shikimic acid pathway.</text>
</comment>
<dbReference type="EMBL" id="CAJHUC010000710">
    <property type="protein sequence ID" value="CAD7697777.1"/>
    <property type="molecule type" value="Genomic_DNA"/>
</dbReference>
<organism evidence="10 11">
    <name type="scientific">Ostreobium quekettii</name>
    <dbReference type="NCBI Taxonomy" id="121088"/>
    <lineage>
        <taxon>Eukaryota</taxon>
        <taxon>Viridiplantae</taxon>
        <taxon>Chlorophyta</taxon>
        <taxon>core chlorophytes</taxon>
        <taxon>Ulvophyceae</taxon>
        <taxon>TCBD clade</taxon>
        <taxon>Bryopsidales</taxon>
        <taxon>Ostreobineae</taxon>
        <taxon>Ostreobiaceae</taxon>
        <taxon>Ostreobium</taxon>
    </lineage>
</organism>
<dbReference type="PANTHER" id="PTHR21085:SF0">
    <property type="entry name" value="CHORISMATE SYNTHASE"/>
    <property type="match status" value="1"/>
</dbReference>
<evidence type="ECO:0000256" key="6">
    <source>
        <dbReference type="ARBA" id="ARBA00023141"/>
    </source>
</evidence>
<dbReference type="Pfam" id="PF01264">
    <property type="entry name" value="Chorismate_synt"/>
    <property type="match status" value="1"/>
</dbReference>
<dbReference type="PROSITE" id="PS00788">
    <property type="entry name" value="CHORISMATE_SYNTHASE_2"/>
    <property type="match status" value="1"/>
</dbReference>
<sequence>MRPRPGRRPGPVAVRAAGSTFGHAFRVTTFGESHGKGVGCVVDGVPPRLPISVEEIQAELDRRRPGQSVITTPRKESDTCEVLSGLADGVTLGSPIAVLVRNKDQKSGDYGEMEVAYRPSHADATYDFKYGIRAVAGGGRSSARETIGRVAAGAVAKKLLDVVAGTQVGMVLAFVNRVRDIEANVDLDAFTMEQVESNIVRCPDPATAQKMIDAINEVRTKGESCGGEVTCVVRGCPRGLGSPVFSKLEADLAQAIMSLPATKGFEVGSGFAGSRMLGSEHNDEFYIQDGDVRTRTNRSGGVQGGISNGENIVVRVAFKPTSTITKKQQTVTRDGHETELRARGRHDPCVVPRAVPMVESMVALVLADHFLQVGRWTEWTASLVYVLLLHRPLASLCGKAV</sequence>
<dbReference type="PIRSF" id="PIRSF001456">
    <property type="entry name" value="Chorismate_synth"/>
    <property type="match status" value="1"/>
</dbReference>
<dbReference type="FunFam" id="3.60.150.10:FF:000003">
    <property type="entry name" value="Chorismate synthase"/>
    <property type="match status" value="1"/>
</dbReference>
<comment type="similarity">
    <text evidence="3 9">Belongs to the chorismate synthase family.</text>
</comment>
<evidence type="ECO:0000256" key="4">
    <source>
        <dbReference type="ARBA" id="ARBA00013036"/>
    </source>
</evidence>
<protein>
    <recommendedName>
        <fullName evidence="4 9">Chorismate synthase</fullName>
        <ecNumber evidence="4 9">4.2.3.5</ecNumber>
    </recommendedName>
</protein>
<dbReference type="InterPro" id="IPR035904">
    <property type="entry name" value="Chorismate_synth_AroC_sf"/>
</dbReference>
<accession>A0A8S1IUQ4</accession>
<dbReference type="InterPro" id="IPR000453">
    <property type="entry name" value="Chorismate_synth"/>
</dbReference>
<dbReference type="AlphaFoldDB" id="A0A8S1IUQ4"/>
<dbReference type="EC" id="4.2.3.5" evidence="4 9"/>
<reference evidence="10" key="1">
    <citation type="submission" date="2020-12" db="EMBL/GenBank/DDBJ databases">
        <authorList>
            <person name="Iha C."/>
        </authorList>
    </citation>
    <scope>NUCLEOTIDE SEQUENCE</scope>
</reference>
<name>A0A8S1IUQ4_9CHLO</name>
<dbReference type="GO" id="GO:0008652">
    <property type="term" value="P:amino acid biosynthetic process"/>
    <property type="evidence" value="ECO:0007669"/>
    <property type="project" value="UniProtKB-KW"/>
</dbReference>
<dbReference type="SUPFAM" id="SSF103263">
    <property type="entry name" value="Chorismate synthase, AroC"/>
    <property type="match status" value="1"/>
</dbReference>
<evidence type="ECO:0000256" key="7">
    <source>
        <dbReference type="ARBA" id="ARBA00023239"/>
    </source>
</evidence>
<dbReference type="OrthoDB" id="1721239at2759"/>
<gene>
    <name evidence="10" type="ORF">OSTQU699_LOCUS3138</name>
</gene>
<dbReference type="GO" id="GO:0009073">
    <property type="term" value="P:aromatic amino acid family biosynthetic process"/>
    <property type="evidence" value="ECO:0007669"/>
    <property type="project" value="UniProtKB-KW"/>
</dbReference>
<dbReference type="NCBIfam" id="NF003793">
    <property type="entry name" value="PRK05382.1"/>
    <property type="match status" value="1"/>
</dbReference>
<evidence type="ECO:0000256" key="5">
    <source>
        <dbReference type="ARBA" id="ARBA00022605"/>
    </source>
</evidence>
<keyword evidence="5 9" id="KW-0028">Amino-acid biosynthesis</keyword>
<evidence type="ECO:0000256" key="8">
    <source>
        <dbReference type="ARBA" id="ARBA00053861"/>
    </source>
</evidence>
<dbReference type="GO" id="GO:0005829">
    <property type="term" value="C:cytosol"/>
    <property type="evidence" value="ECO:0007669"/>
    <property type="project" value="TreeGrafter"/>
</dbReference>
<dbReference type="NCBIfam" id="TIGR00033">
    <property type="entry name" value="aroC"/>
    <property type="match status" value="1"/>
</dbReference>
<dbReference type="PROSITE" id="PS00787">
    <property type="entry name" value="CHORISMATE_SYNTHASE_1"/>
    <property type="match status" value="1"/>
</dbReference>
<dbReference type="PROSITE" id="PS00789">
    <property type="entry name" value="CHORISMATE_SYNTHASE_3"/>
    <property type="match status" value="1"/>
</dbReference>
<dbReference type="GO" id="GO:0009423">
    <property type="term" value="P:chorismate biosynthetic process"/>
    <property type="evidence" value="ECO:0007669"/>
    <property type="project" value="TreeGrafter"/>
</dbReference>
<dbReference type="Gene3D" id="3.60.150.10">
    <property type="entry name" value="Chorismate synthase AroC"/>
    <property type="match status" value="1"/>
</dbReference>
<keyword evidence="11" id="KW-1185">Reference proteome</keyword>
<keyword evidence="7 9" id="KW-0456">Lyase</keyword>